<reference evidence="1" key="1">
    <citation type="submission" date="2023-03" db="EMBL/GenBank/DDBJ databases">
        <title>Near-Complete genome sequence of Lipomyces tetrasporous NRRL Y-64009, an oleaginous yeast capable of growing on lignocellulosic hydrolysates.</title>
        <authorList>
            <consortium name="Lawrence Berkeley National Laboratory"/>
            <person name="Jagtap S.S."/>
            <person name="Liu J.-J."/>
            <person name="Walukiewicz H.E."/>
            <person name="Pangilinan J."/>
            <person name="Lipzen A."/>
            <person name="Ahrendt S."/>
            <person name="Koriabine M."/>
            <person name="Cobaugh K."/>
            <person name="Salamov A."/>
            <person name="Yoshinaga Y."/>
            <person name="Ng V."/>
            <person name="Daum C."/>
            <person name="Grigoriev I.V."/>
            <person name="Slininger P.J."/>
            <person name="Dien B.S."/>
            <person name="Jin Y.-S."/>
            <person name="Rao C.V."/>
        </authorList>
    </citation>
    <scope>NUCLEOTIDE SEQUENCE</scope>
    <source>
        <strain evidence="1">NRRL Y-64009</strain>
    </source>
</reference>
<accession>A0AAD7VQE3</accession>
<sequence>MQTLILALQGPDRSKLVGEDAFNNMQIDDVEIESLIAKVSSQVSRSDRIPRQLVAISPRHLMLLNQWCPAYQSGLSLPPEANGAQRNVSYEKELGTLLSSLACEYFEQLSYQRASNFLMDNEPEKRLDVRISPKRAGSCTLWRREISRLQYSAIDSKVIMNTVPTALHGLSAFAACNT</sequence>
<dbReference type="RefSeq" id="XP_056040525.1">
    <property type="nucleotide sequence ID" value="XM_056190968.1"/>
</dbReference>
<evidence type="ECO:0000313" key="1">
    <source>
        <dbReference type="EMBL" id="KAJ8097075.1"/>
    </source>
</evidence>
<dbReference type="AlphaFoldDB" id="A0AAD7VQE3"/>
<dbReference type="GeneID" id="80886134"/>
<name>A0AAD7VQE3_9ASCO</name>
<protein>
    <submittedName>
        <fullName evidence="1">Uncharacterized protein</fullName>
    </submittedName>
</protein>
<evidence type="ECO:0000313" key="2">
    <source>
        <dbReference type="Proteomes" id="UP001217417"/>
    </source>
</evidence>
<proteinExistence type="predicted"/>
<comment type="caution">
    <text evidence="1">The sequence shown here is derived from an EMBL/GenBank/DDBJ whole genome shotgun (WGS) entry which is preliminary data.</text>
</comment>
<gene>
    <name evidence="1" type="ORF">POJ06DRAFT_39283</name>
</gene>
<dbReference type="EMBL" id="JARPMG010000012">
    <property type="protein sequence ID" value="KAJ8097075.1"/>
    <property type="molecule type" value="Genomic_DNA"/>
</dbReference>
<dbReference type="Proteomes" id="UP001217417">
    <property type="component" value="Unassembled WGS sequence"/>
</dbReference>
<keyword evidence="2" id="KW-1185">Reference proteome</keyword>
<organism evidence="1 2">
    <name type="scientific">Lipomyces tetrasporus</name>
    <dbReference type="NCBI Taxonomy" id="54092"/>
    <lineage>
        <taxon>Eukaryota</taxon>
        <taxon>Fungi</taxon>
        <taxon>Dikarya</taxon>
        <taxon>Ascomycota</taxon>
        <taxon>Saccharomycotina</taxon>
        <taxon>Lipomycetes</taxon>
        <taxon>Lipomycetales</taxon>
        <taxon>Lipomycetaceae</taxon>
        <taxon>Lipomyces</taxon>
    </lineage>
</organism>